<evidence type="ECO:0000259" key="1">
    <source>
        <dbReference type="Pfam" id="PF17171"/>
    </source>
</evidence>
<dbReference type="InterPro" id="IPR033468">
    <property type="entry name" value="Metaxin_GST"/>
</dbReference>
<dbReference type="EMBL" id="JAKELL010000080">
    <property type="protein sequence ID" value="KAH8984053.1"/>
    <property type="molecule type" value="Genomic_DNA"/>
</dbReference>
<name>A0AAD4L909_9AGAM</name>
<dbReference type="SUPFAM" id="SSF47616">
    <property type="entry name" value="GST C-terminal domain-like"/>
    <property type="match status" value="1"/>
</dbReference>
<accession>A0AAD4L909</accession>
<dbReference type="Pfam" id="PF17171">
    <property type="entry name" value="GST_C_6"/>
    <property type="match status" value="1"/>
</dbReference>
<feature type="domain" description="Metaxin glutathione S-transferase" evidence="1">
    <location>
        <begin position="224"/>
        <end position="284"/>
    </location>
</feature>
<organism evidence="2 3">
    <name type="scientific">Lactarius akahatsu</name>
    <dbReference type="NCBI Taxonomy" id="416441"/>
    <lineage>
        <taxon>Eukaryota</taxon>
        <taxon>Fungi</taxon>
        <taxon>Dikarya</taxon>
        <taxon>Basidiomycota</taxon>
        <taxon>Agaricomycotina</taxon>
        <taxon>Agaricomycetes</taxon>
        <taxon>Russulales</taxon>
        <taxon>Russulaceae</taxon>
        <taxon>Lactarius</taxon>
    </lineage>
</organism>
<dbReference type="InterPro" id="IPR036282">
    <property type="entry name" value="Glutathione-S-Trfase_C_sf"/>
</dbReference>
<protein>
    <recommendedName>
        <fullName evidence="1">Metaxin glutathione S-transferase domain-containing protein</fullName>
    </recommendedName>
</protein>
<reference evidence="2" key="1">
    <citation type="submission" date="2022-01" db="EMBL/GenBank/DDBJ databases">
        <title>Comparative genomics reveals a dynamic genome evolution in the ectomycorrhizal milk-cap (Lactarius) mushrooms.</title>
        <authorList>
            <consortium name="DOE Joint Genome Institute"/>
            <person name="Lebreton A."/>
            <person name="Tang N."/>
            <person name="Kuo A."/>
            <person name="LaButti K."/>
            <person name="Drula E."/>
            <person name="Barry K."/>
            <person name="Clum A."/>
            <person name="Lipzen A."/>
            <person name="Mousain D."/>
            <person name="Ng V."/>
            <person name="Wang R."/>
            <person name="Wang X."/>
            <person name="Dai Y."/>
            <person name="Henrissat B."/>
            <person name="Grigoriev I.V."/>
            <person name="Guerin-Laguette A."/>
            <person name="Yu F."/>
            <person name="Martin F.M."/>
        </authorList>
    </citation>
    <scope>NUCLEOTIDE SEQUENCE</scope>
    <source>
        <strain evidence="2">QP</strain>
    </source>
</reference>
<sequence length="299" mass="32729">MATTATTALQSLLSVPQPLAKLFSYFPLKTYPPSKPAKAPIVGPLLWVHPPPPSVPGKESILSADVECLKWQAHISLRGLRDVSVRWDVSQEGALGGRLPNLQVPSERANDVDGELLSAQSILAWIDEKVGPLDDQEGYKDSKSRDESHAWIALLEGDVHAALALAQPLPSFFYHAVLQLPPSTTQRPVETILSPPPAPLSGFSSLLPPYGARLSPNAIAARYRDAVAALSECLGQHEWFLGSPGPTALDAAAFAYLHVLLHAEDDLRIEVARRANLVHWERRVYERVRSAFVQYKIPQ</sequence>
<dbReference type="AlphaFoldDB" id="A0AAD4L909"/>
<evidence type="ECO:0000313" key="2">
    <source>
        <dbReference type="EMBL" id="KAH8984053.1"/>
    </source>
</evidence>
<proteinExistence type="predicted"/>
<keyword evidence="3" id="KW-1185">Reference proteome</keyword>
<dbReference type="Proteomes" id="UP001201163">
    <property type="component" value="Unassembled WGS sequence"/>
</dbReference>
<comment type="caution">
    <text evidence="2">The sequence shown here is derived from an EMBL/GenBank/DDBJ whole genome shotgun (WGS) entry which is preliminary data.</text>
</comment>
<gene>
    <name evidence="2" type="ORF">EDB92DRAFT_1548270</name>
</gene>
<evidence type="ECO:0000313" key="3">
    <source>
        <dbReference type="Proteomes" id="UP001201163"/>
    </source>
</evidence>